<proteinExistence type="predicted"/>
<name>A8XTR7_CAEBR</name>
<dbReference type="Proteomes" id="UP000008549">
    <property type="component" value="Unassembled WGS sequence"/>
</dbReference>
<dbReference type="InParanoid" id="A8XTR7"/>
<keyword evidence="1" id="KW-0812">Transmembrane</keyword>
<dbReference type="PANTHER" id="PTHR31720:SF12">
    <property type="entry name" value="SERPENTINE RECEPTOR, CLASS T-RELATED"/>
    <property type="match status" value="1"/>
</dbReference>
<dbReference type="Pfam" id="PF10325">
    <property type="entry name" value="7TM_GPCR_Srz"/>
    <property type="match status" value="1"/>
</dbReference>
<dbReference type="EMBL" id="HE601466">
    <property type="protein sequence ID" value="CAP36043.2"/>
    <property type="molecule type" value="Genomic_DNA"/>
</dbReference>
<dbReference type="GeneID" id="8580414"/>
<reference evidence="2 3" key="2">
    <citation type="journal article" date="2011" name="PLoS Genet.">
        <title>Caenorhabditis briggsae recombinant inbred line genotypes reveal inter-strain incompatibility and the evolution of recombination.</title>
        <authorList>
            <person name="Ross J.A."/>
            <person name="Koboldt D.C."/>
            <person name="Staisch J.E."/>
            <person name="Chamberlin H.M."/>
            <person name="Gupta B.P."/>
            <person name="Miller R.D."/>
            <person name="Baird S.E."/>
            <person name="Haag E.S."/>
        </authorList>
    </citation>
    <scope>NUCLEOTIDE SEQUENCE [LARGE SCALE GENOMIC DNA]</scope>
    <source>
        <strain evidence="2 3">AF16</strain>
    </source>
</reference>
<gene>
    <name evidence="2" type="ORF">CBG18631</name>
    <name evidence="2" type="ORF">CBG_18631</name>
</gene>
<dbReference type="AlphaFoldDB" id="A8XTR7"/>
<keyword evidence="1" id="KW-0472">Membrane</keyword>
<protein>
    <submittedName>
        <fullName evidence="2">Protein CBG18631</fullName>
    </submittedName>
</protein>
<evidence type="ECO:0000313" key="2">
    <source>
        <dbReference type="EMBL" id="CAP36043.2"/>
    </source>
</evidence>
<organism evidence="2 3">
    <name type="scientific">Caenorhabditis briggsae</name>
    <dbReference type="NCBI Taxonomy" id="6238"/>
    <lineage>
        <taxon>Eukaryota</taxon>
        <taxon>Metazoa</taxon>
        <taxon>Ecdysozoa</taxon>
        <taxon>Nematoda</taxon>
        <taxon>Chromadorea</taxon>
        <taxon>Rhabditida</taxon>
        <taxon>Rhabditina</taxon>
        <taxon>Rhabditomorpha</taxon>
        <taxon>Rhabditoidea</taxon>
        <taxon>Rhabditidae</taxon>
        <taxon>Peloderinae</taxon>
        <taxon>Caenorhabditis</taxon>
    </lineage>
</organism>
<feature type="transmembrane region" description="Helical" evidence="1">
    <location>
        <begin position="6"/>
        <end position="29"/>
    </location>
</feature>
<dbReference type="CTD" id="8580414"/>
<evidence type="ECO:0000256" key="1">
    <source>
        <dbReference type="SAM" id="Phobius"/>
    </source>
</evidence>
<dbReference type="PANTHER" id="PTHR31720">
    <property type="entry name" value="SERPENTINE RECEPTOR, CLASS Z-RELATED"/>
    <property type="match status" value="1"/>
</dbReference>
<accession>A8XTR7</accession>
<keyword evidence="1" id="KW-1133">Transmembrane helix</keyword>
<dbReference type="InterPro" id="IPR018817">
    <property type="entry name" value="7TM_GPCR_serpentine_rcpt_Srz"/>
</dbReference>
<reference evidence="2 3" key="1">
    <citation type="journal article" date="2003" name="PLoS Biol.">
        <title>The genome sequence of Caenorhabditis briggsae: a platform for comparative genomics.</title>
        <authorList>
            <person name="Stein L.D."/>
            <person name="Bao Z."/>
            <person name="Blasiar D."/>
            <person name="Blumenthal T."/>
            <person name="Brent M.R."/>
            <person name="Chen N."/>
            <person name="Chinwalla A."/>
            <person name="Clarke L."/>
            <person name="Clee C."/>
            <person name="Coghlan A."/>
            <person name="Coulson A."/>
            <person name="D'Eustachio P."/>
            <person name="Fitch D.H."/>
            <person name="Fulton L.A."/>
            <person name="Fulton R.E."/>
            <person name="Griffiths-Jones S."/>
            <person name="Harris T.W."/>
            <person name="Hillier L.W."/>
            <person name="Kamath R."/>
            <person name="Kuwabara P.E."/>
            <person name="Mardis E.R."/>
            <person name="Marra M.A."/>
            <person name="Miner T.L."/>
            <person name="Minx P."/>
            <person name="Mullikin J.C."/>
            <person name="Plumb R.W."/>
            <person name="Rogers J."/>
            <person name="Schein J.E."/>
            <person name="Sohrmann M."/>
            <person name="Spieth J."/>
            <person name="Stajich J.E."/>
            <person name="Wei C."/>
            <person name="Willey D."/>
            <person name="Wilson R.K."/>
            <person name="Durbin R."/>
            <person name="Waterston R.H."/>
        </authorList>
    </citation>
    <scope>NUCLEOTIDE SEQUENCE [LARGE SCALE GENOMIC DNA]</scope>
    <source>
        <strain evidence="2 3">AF16</strain>
    </source>
</reference>
<dbReference type="RefSeq" id="XP_002638417.2">
    <property type="nucleotide sequence ID" value="XM_002638371.2"/>
</dbReference>
<keyword evidence="3" id="KW-1185">Reference proteome</keyword>
<feature type="transmembrane region" description="Helical" evidence="1">
    <location>
        <begin position="41"/>
        <end position="66"/>
    </location>
</feature>
<dbReference type="KEGG" id="cbr:CBG_18631"/>
<sequence length="134" mass="15717">MKTTRIMIYSIHFITLLLILSLIFTNQLMTNVEEDKPKQEFIINILSVIFNSILISSAFLYIPIYISIFCLRHLASVEKHKPQNYILYHTLLAFLLKTVQLFVIVYGIMVYGFFIVFAIIPVSMKAYDRLTVFR</sequence>
<evidence type="ECO:0000313" key="3">
    <source>
        <dbReference type="Proteomes" id="UP000008549"/>
    </source>
</evidence>
<feature type="transmembrane region" description="Helical" evidence="1">
    <location>
        <begin position="86"/>
        <end position="119"/>
    </location>
</feature>
<dbReference type="HOGENOM" id="CLU_1898079_0_0_1"/>